<keyword evidence="4" id="KW-1185">Reference proteome</keyword>
<dbReference type="SUPFAM" id="SSF69118">
    <property type="entry name" value="AhpD-like"/>
    <property type="match status" value="1"/>
</dbReference>
<dbReference type="Gene3D" id="1.20.1290.10">
    <property type="entry name" value="AhpD-like"/>
    <property type="match status" value="1"/>
</dbReference>
<feature type="domain" description="Carboxymuconolactone decarboxylase-like" evidence="2">
    <location>
        <begin position="36"/>
        <end position="119"/>
    </location>
</feature>
<feature type="signal peptide" evidence="1">
    <location>
        <begin position="1"/>
        <end position="19"/>
    </location>
</feature>
<evidence type="ECO:0000313" key="3">
    <source>
        <dbReference type="EMBL" id="SEM60417.1"/>
    </source>
</evidence>
<dbReference type="AlphaFoldDB" id="A0A1H7ZSQ7"/>
<dbReference type="EMBL" id="FOAN01000015">
    <property type="protein sequence ID" value="SEM60417.1"/>
    <property type="molecule type" value="Genomic_DNA"/>
</dbReference>
<evidence type="ECO:0000313" key="4">
    <source>
        <dbReference type="Proteomes" id="UP000199664"/>
    </source>
</evidence>
<accession>A0A1H7ZSQ7</accession>
<dbReference type="PANTHER" id="PTHR33570:SF9">
    <property type="entry name" value="BLL4600 PROTEIN"/>
    <property type="match status" value="1"/>
</dbReference>
<sequence length="253" mass="27149">MKFIAATLLALGMSTPALAQGQASAPTLADLESVSPALSRYTQQGLLGSVWKRSGLTPRERSIVTLSIMIGRGQTSELPFHLDLALENGVKPAEISEIVTHLAFYSGWANATTAVPFVKQAFAGRKIGTDQLPSATPKQLPLNETAEAARVKFVDENFGTISPGLVKDTTDFLFRDLWLRPDLAPRDRSLVTISSLLANGQSAQLGAHMNIGTNNGLTREEIGEIISHSGFYAGWPHAFGAMSVAKSVFEARK</sequence>
<keyword evidence="1" id="KW-0732">Signal</keyword>
<dbReference type="STRING" id="1036779.SAMN04515666_11560"/>
<protein>
    <submittedName>
        <fullName evidence="3">4-carboxymuconolactone decarboxylase</fullName>
    </submittedName>
</protein>
<evidence type="ECO:0000259" key="2">
    <source>
        <dbReference type="Pfam" id="PF02627"/>
    </source>
</evidence>
<dbReference type="InterPro" id="IPR029032">
    <property type="entry name" value="AhpD-like"/>
</dbReference>
<feature type="domain" description="Carboxymuconolactone decarboxylase-like" evidence="2">
    <location>
        <begin position="163"/>
        <end position="246"/>
    </location>
</feature>
<dbReference type="GO" id="GO:0051920">
    <property type="term" value="F:peroxiredoxin activity"/>
    <property type="evidence" value="ECO:0007669"/>
    <property type="project" value="InterPro"/>
</dbReference>
<dbReference type="Proteomes" id="UP000199664">
    <property type="component" value="Unassembled WGS sequence"/>
</dbReference>
<dbReference type="InterPro" id="IPR003779">
    <property type="entry name" value="CMD-like"/>
</dbReference>
<reference evidence="4" key="1">
    <citation type="submission" date="2016-10" db="EMBL/GenBank/DDBJ databases">
        <authorList>
            <person name="Varghese N."/>
            <person name="Submissions S."/>
        </authorList>
    </citation>
    <scope>NUCLEOTIDE SEQUENCE [LARGE SCALE GENOMIC DNA]</scope>
    <source>
        <strain evidence="4">LMG 26383,CCUG 61248,R- 45681</strain>
    </source>
</reference>
<gene>
    <name evidence="3" type="ORF">SAMN04515666_11560</name>
</gene>
<dbReference type="OrthoDB" id="7507676at2"/>
<dbReference type="PANTHER" id="PTHR33570">
    <property type="entry name" value="4-CARBOXYMUCONOLACTONE DECARBOXYLASE FAMILY PROTEIN"/>
    <property type="match status" value="1"/>
</dbReference>
<proteinExistence type="predicted"/>
<name>A0A1H7ZSQ7_9HYPH</name>
<dbReference type="InterPro" id="IPR052512">
    <property type="entry name" value="4CMD/NDH-1_regulator"/>
</dbReference>
<feature type="chain" id="PRO_5011457371" evidence="1">
    <location>
        <begin position="20"/>
        <end position="253"/>
    </location>
</feature>
<dbReference type="Pfam" id="PF02627">
    <property type="entry name" value="CMD"/>
    <property type="match status" value="2"/>
</dbReference>
<organism evidence="3 4">
    <name type="scientific">Bosea lupini</name>
    <dbReference type="NCBI Taxonomy" id="1036779"/>
    <lineage>
        <taxon>Bacteria</taxon>
        <taxon>Pseudomonadati</taxon>
        <taxon>Pseudomonadota</taxon>
        <taxon>Alphaproteobacteria</taxon>
        <taxon>Hyphomicrobiales</taxon>
        <taxon>Boseaceae</taxon>
        <taxon>Bosea</taxon>
    </lineage>
</organism>
<evidence type="ECO:0000256" key="1">
    <source>
        <dbReference type="SAM" id="SignalP"/>
    </source>
</evidence>